<keyword evidence="9" id="KW-1185">Reference proteome</keyword>
<organism evidence="8 9">
    <name type="scientific">Pinctada imbricata</name>
    <name type="common">Atlantic pearl-oyster</name>
    <name type="synonym">Pinctada martensii</name>
    <dbReference type="NCBI Taxonomy" id="66713"/>
    <lineage>
        <taxon>Eukaryota</taxon>
        <taxon>Metazoa</taxon>
        <taxon>Spiralia</taxon>
        <taxon>Lophotrochozoa</taxon>
        <taxon>Mollusca</taxon>
        <taxon>Bivalvia</taxon>
        <taxon>Autobranchia</taxon>
        <taxon>Pteriomorphia</taxon>
        <taxon>Pterioida</taxon>
        <taxon>Pterioidea</taxon>
        <taxon>Pteriidae</taxon>
        <taxon>Pinctada</taxon>
    </lineage>
</organism>
<feature type="compositionally biased region" description="Low complexity" evidence="6">
    <location>
        <begin position="413"/>
        <end position="444"/>
    </location>
</feature>
<evidence type="ECO:0000256" key="6">
    <source>
        <dbReference type="SAM" id="MobiDB-lite"/>
    </source>
</evidence>
<feature type="repeat" description="ANK" evidence="3">
    <location>
        <begin position="617"/>
        <end position="649"/>
    </location>
</feature>
<keyword evidence="2 3" id="KW-0040">ANK repeat</keyword>
<dbReference type="SMART" id="SM00248">
    <property type="entry name" value="ANK"/>
    <property type="match status" value="5"/>
</dbReference>
<accession>A0AA88XXP8</accession>
<feature type="coiled-coil region" evidence="5">
    <location>
        <begin position="492"/>
        <end position="519"/>
    </location>
</feature>
<evidence type="ECO:0000313" key="8">
    <source>
        <dbReference type="EMBL" id="KAK3090360.1"/>
    </source>
</evidence>
<evidence type="ECO:0000256" key="1">
    <source>
        <dbReference type="ARBA" id="ARBA00022737"/>
    </source>
</evidence>
<comment type="caution">
    <text evidence="8">The sequence shown here is derived from an EMBL/GenBank/DDBJ whole genome shotgun (WGS) entry which is preliminary data.</text>
</comment>
<gene>
    <name evidence="8" type="ORF">FSP39_011188</name>
</gene>
<dbReference type="Pfam" id="PF01477">
    <property type="entry name" value="PLAT"/>
    <property type="match status" value="1"/>
</dbReference>
<dbReference type="InterPro" id="IPR001024">
    <property type="entry name" value="PLAT/LH2_dom"/>
</dbReference>
<feature type="compositionally biased region" description="Polar residues" evidence="6">
    <location>
        <begin position="678"/>
        <end position="688"/>
    </location>
</feature>
<name>A0AA88XXP8_PINIB</name>
<comment type="caution">
    <text evidence="4">Lacks conserved residue(s) required for the propagation of feature annotation.</text>
</comment>
<dbReference type="PANTHER" id="PTHR24198:SF165">
    <property type="entry name" value="ANKYRIN REPEAT-CONTAINING PROTEIN-RELATED"/>
    <property type="match status" value="1"/>
</dbReference>
<dbReference type="InterPro" id="IPR036770">
    <property type="entry name" value="Ankyrin_rpt-contain_sf"/>
</dbReference>
<dbReference type="SUPFAM" id="SSF48403">
    <property type="entry name" value="Ankyrin repeat"/>
    <property type="match status" value="1"/>
</dbReference>
<dbReference type="PROSITE" id="PS50297">
    <property type="entry name" value="ANK_REP_REGION"/>
    <property type="match status" value="3"/>
</dbReference>
<dbReference type="Gene3D" id="2.40.180.10">
    <property type="entry name" value="Catalase core domain"/>
    <property type="match status" value="1"/>
</dbReference>
<evidence type="ECO:0000256" key="5">
    <source>
        <dbReference type="SAM" id="Coils"/>
    </source>
</evidence>
<dbReference type="EMBL" id="VSWD01000010">
    <property type="protein sequence ID" value="KAK3090360.1"/>
    <property type="molecule type" value="Genomic_DNA"/>
</dbReference>
<feature type="region of interest" description="Disordered" evidence="6">
    <location>
        <begin position="360"/>
        <end position="467"/>
    </location>
</feature>
<keyword evidence="1" id="KW-0677">Repeat</keyword>
<proteinExistence type="predicted"/>
<dbReference type="PROSITE" id="PS50095">
    <property type="entry name" value="PLAT"/>
    <property type="match status" value="1"/>
</dbReference>
<evidence type="ECO:0000313" key="9">
    <source>
        <dbReference type="Proteomes" id="UP001186944"/>
    </source>
</evidence>
<feature type="compositionally biased region" description="Basic and acidic residues" evidence="6">
    <location>
        <begin position="767"/>
        <end position="778"/>
    </location>
</feature>
<dbReference type="InterPro" id="IPR036392">
    <property type="entry name" value="PLAT/LH2_dom_sf"/>
</dbReference>
<evidence type="ECO:0000256" key="4">
    <source>
        <dbReference type="PROSITE-ProRule" id="PRU00152"/>
    </source>
</evidence>
<dbReference type="Pfam" id="PF00023">
    <property type="entry name" value="Ank"/>
    <property type="match status" value="1"/>
</dbReference>
<evidence type="ECO:0000256" key="2">
    <source>
        <dbReference type="ARBA" id="ARBA00023043"/>
    </source>
</evidence>
<dbReference type="AlphaFoldDB" id="A0AA88XXP8"/>
<feature type="repeat" description="ANK" evidence="3">
    <location>
        <begin position="551"/>
        <end position="583"/>
    </location>
</feature>
<feature type="compositionally biased region" description="Polar residues" evidence="6">
    <location>
        <begin position="729"/>
        <end position="739"/>
    </location>
</feature>
<dbReference type="CDD" id="cd01756">
    <property type="entry name" value="PLAT_repeat"/>
    <property type="match status" value="1"/>
</dbReference>
<feature type="domain" description="PLAT" evidence="7">
    <location>
        <begin position="230"/>
        <end position="348"/>
    </location>
</feature>
<evidence type="ECO:0000256" key="3">
    <source>
        <dbReference type="PROSITE-ProRule" id="PRU00023"/>
    </source>
</evidence>
<evidence type="ECO:0000259" key="7">
    <source>
        <dbReference type="PROSITE" id="PS50095"/>
    </source>
</evidence>
<dbReference type="Pfam" id="PF12796">
    <property type="entry name" value="Ank_2"/>
    <property type="match status" value="1"/>
</dbReference>
<dbReference type="SMART" id="SM00308">
    <property type="entry name" value="LH2"/>
    <property type="match status" value="1"/>
</dbReference>
<feature type="region of interest" description="Disordered" evidence="6">
    <location>
        <begin position="677"/>
        <end position="778"/>
    </location>
</feature>
<dbReference type="PANTHER" id="PTHR24198">
    <property type="entry name" value="ANKYRIN REPEAT AND PROTEIN KINASE DOMAIN-CONTAINING PROTEIN"/>
    <property type="match status" value="1"/>
</dbReference>
<dbReference type="Proteomes" id="UP001186944">
    <property type="component" value="Unassembled WGS sequence"/>
</dbReference>
<feature type="repeat" description="ANK" evidence="3">
    <location>
        <begin position="584"/>
        <end position="616"/>
    </location>
</feature>
<dbReference type="PROSITE" id="PS50088">
    <property type="entry name" value="ANK_REPEAT"/>
    <property type="match status" value="3"/>
</dbReference>
<reference evidence="8" key="1">
    <citation type="submission" date="2019-08" db="EMBL/GenBank/DDBJ databases">
        <title>The improved chromosome-level genome for the pearl oyster Pinctada fucata martensii using PacBio sequencing and Hi-C.</title>
        <authorList>
            <person name="Zheng Z."/>
        </authorList>
    </citation>
    <scope>NUCLEOTIDE SEQUENCE</scope>
    <source>
        <strain evidence="8">ZZ-2019</strain>
        <tissue evidence="8">Adductor muscle</tissue>
    </source>
</reference>
<dbReference type="InterPro" id="IPR002110">
    <property type="entry name" value="Ankyrin_rpt"/>
</dbReference>
<protein>
    <recommendedName>
        <fullName evidence="7">PLAT domain-containing protein</fullName>
    </recommendedName>
</protein>
<feature type="compositionally biased region" description="Basic and acidic residues" evidence="6">
    <location>
        <begin position="700"/>
        <end position="720"/>
    </location>
</feature>
<feature type="compositionally biased region" description="Basic and acidic residues" evidence="6">
    <location>
        <begin position="740"/>
        <end position="759"/>
    </location>
</feature>
<dbReference type="SUPFAM" id="SSF49723">
    <property type="entry name" value="Lipase/lipooxygenase domain (PLAT/LH2 domain)"/>
    <property type="match status" value="1"/>
</dbReference>
<dbReference type="Gene3D" id="1.25.40.20">
    <property type="entry name" value="Ankyrin repeat-containing domain"/>
    <property type="match status" value="1"/>
</dbReference>
<sequence>MSSEAVIKCVAKKLKYYFDVKRLEDGFDLSGVNSPQLDHPPLKSRPTLQYDGLHDRALKHYFSLPEVKVKLTQMGPGQKENREFVVKKKLKTTMKRHNYLPSPLPDFAYTDTRQGRKLRKDMTGFGVPLRSFKHKSFKGGWPLLRSVPNHSISKVEAERLVNVATKLLVATQTVENLQPLPPERTRPQSAPKPFEVSYVMVGILLMTSSTIMDMERKYLNIYVIEDGDWAEYQIYVRTGNRIGASTKADVKLTLYGEKGKTKEFPLDKSKRHKVCFQKGKEDLFIIPCHHVGKLVKVKIGHDRTELSNAWFLEGVTVYDMRDKRIYEFVCERWLSGADGDRRTYRDLEVDRERAFIQALEEESTDEVYPSEHDGNSSTESAGRRKESVRGHGHSMASKSAKTNTRQRSRSRSDSGTEYDSDSSTSSSSSDSTTNYTTTTNTTMTATLPQREKDEFFDAPTKSGGPTYTFREIRTEGQEGKPADGQEFLHGYKAGLEAVQEEKRKQMDEENEERRKLLRGPTIHEAAERGDMARIQELLDNFPDMLENTDEHGYTPLHLASKNGKVEVVKWLTVQNVSLNKESPTGYTAIHLAAMSGHVNCLMVLAAMGAAITCRSTDKKTPLYLAAREGHMECVKWLVANRSRLDVKDDMGRTPRMVAEEFRHDEVAKFLRACEDEMNNPNSGFSQMRTGKGGRGGLSPIREDASSTGDEKTLWVDDKSSSLRAYAGSERSTTDSSPPSQREKEEKKTMYEEQHKKMEETGDTFLDAIRHELEGPGPQ</sequence>
<keyword evidence="5" id="KW-0175">Coiled coil</keyword>